<feature type="coiled-coil region" evidence="1">
    <location>
        <begin position="66"/>
        <end position="95"/>
    </location>
</feature>
<feature type="region of interest" description="Disordered" evidence="2">
    <location>
        <begin position="205"/>
        <end position="236"/>
    </location>
</feature>
<feature type="compositionally biased region" description="Low complexity" evidence="2">
    <location>
        <begin position="1"/>
        <end position="15"/>
    </location>
</feature>
<evidence type="ECO:0000313" key="4">
    <source>
        <dbReference type="Proteomes" id="UP001146793"/>
    </source>
</evidence>
<gene>
    <name evidence="3" type="ORF">M0812_07764</name>
</gene>
<keyword evidence="1" id="KW-0175">Coiled coil</keyword>
<evidence type="ECO:0000256" key="1">
    <source>
        <dbReference type="SAM" id="Coils"/>
    </source>
</evidence>
<evidence type="ECO:0000313" key="3">
    <source>
        <dbReference type="EMBL" id="KAJ3447529.1"/>
    </source>
</evidence>
<feature type="region of interest" description="Disordered" evidence="2">
    <location>
        <begin position="1"/>
        <end position="28"/>
    </location>
</feature>
<proteinExistence type="predicted"/>
<feature type="compositionally biased region" description="Low complexity" evidence="2">
    <location>
        <begin position="217"/>
        <end position="231"/>
    </location>
</feature>
<organism evidence="3 4">
    <name type="scientific">Anaeramoeba flamelloides</name>
    <dbReference type="NCBI Taxonomy" id="1746091"/>
    <lineage>
        <taxon>Eukaryota</taxon>
        <taxon>Metamonada</taxon>
        <taxon>Anaeramoebidae</taxon>
        <taxon>Anaeramoeba</taxon>
    </lineage>
</organism>
<dbReference type="EMBL" id="JANTQA010000016">
    <property type="protein sequence ID" value="KAJ3447529.1"/>
    <property type="molecule type" value="Genomic_DNA"/>
</dbReference>
<feature type="compositionally biased region" description="Polar residues" evidence="2">
    <location>
        <begin position="16"/>
        <end position="25"/>
    </location>
</feature>
<comment type="caution">
    <text evidence="3">The sequence shown here is derived from an EMBL/GenBank/DDBJ whole genome shotgun (WGS) entry which is preliminary data.</text>
</comment>
<dbReference type="Proteomes" id="UP001146793">
    <property type="component" value="Unassembled WGS sequence"/>
</dbReference>
<reference evidence="3" key="1">
    <citation type="submission" date="2022-08" db="EMBL/GenBank/DDBJ databases">
        <title>Novel sulphate-reducing endosymbionts in the free-living metamonad Anaeramoeba.</title>
        <authorList>
            <person name="Jerlstrom-Hultqvist J."/>
            <person name="Cepicka I."/>
            <person name="Gallot-Lavallee L."/>
            <person name="Salas-Leiva D."/>
            <person name="Curtis B.A."/>
            <person name="Zahonova K."/>
            <person name="Pipaliya S."/>
            <person name="Dacks J."/>
            <person name="Roger A.J."/>
        </authorList>
    </citation>
    <scope>NUCLEOTIDE SEQUENCE</scope>
    <source>
        <strain evidence="3">Busselton2</strain>
    </source>
</reference>
<feature type="compositionally biased region" description="Basic and acidic residues" evidence="2">
    <location>
        <begin position="293"/>
        <end position="306"/>
    </location>
</feature>
<accession>A0AAV8A208</accession>
<feature type="region of interest" description="Disordered" evidence="2">
    <location>
        <begin position="262"/>
        <end position="342"/>
    </location>
</feature>
<protein>
    <submittedName>
        <fullName evidence="3">Uncharacterized protein</fullName>
    </submittedName>
</protein>
<feature type="compositionally biased region" description="Basic residues" evidence="2">
    <location>
        <begin position="307"/>
        <end position="340"/>
    </location>
</feature>
<feature type="compositionally biased region" description="Basic and acidic residues" evidence="2">
    <location>
        <begin position="205"/>
        <end position="216"/>
    </location>
</feature>
<evidence type="ECO:0000256" key="2">
    <source>
        <dbReference type="SAM" id="MobiDB-lite"/>
    </source>
</evidence>
<sequence length="359" mass="42397">MESSDPQSDSSFSEQLYNNYSNNNLTDDENNLFSDSELNILNLSSLSSDSELSISDSFDSNFESFLKQDQLIKDNHEKEKQKEKEKAKNDNFLKQNEEFLDSLLFELDHKNENKANYEKSGTRNYGQNINLNDSFQSNHPPVIQNDLVKRKKKIITSQSQCHQKSPLNCQSEMNSFNFPISKKKKELRNKLFLWLKMEEQKEKQKEKQKKELEQKQKQTQTHTQTQTQTQESNGQIDLPKLEDFLGLILQIEKHQSQDAFQSLTNKKPNSSPIHPQKKRSKRSKIDSIQNTKSKKEYKHERSVLKEKKNKMKKITSHKKKKKEQKQTKAKNHNKKIRNSKKISFLKQHIPDFFNLIFRK</sequence>
<feature type="compositionally biased region" description="Polar residues" evidence="2">
    <location>
        <begin position="262"/>
        <end position="273"/>
    </location>
</feature>
<dbReference type="AlphaFoldDB" id="A0AAV8A208"/>
<name>A0AAV8A208_9EUKA</name>